<dbReference type="EMBL" id="BAABGL010000004">
    <property type="protein sequence ID" value="GAA4387457.1"/>
    <property type="molecule type" value="Genomic_DNA"/>
</dbReference>
<dbReference type="CDD" id="cd06193">
    <property type="entry name" value="siderophore_interacting"/>
    <property type="match status" value="1"/>
</dbReference>
<feature type="domain" description="FAD-binding FR-type" evidence="1">
    <location>
        <begin position="33"/>
        <end position="162"/>
    </location>
</feature>
<dbReference type="InterPro" id="IPR039261">
    <property type="entry name" value="FNR_nucleotide-bd"/>
</dbReference>
<dbReference type="InterPro" id="IPR017927">
    <property type="entry name" value="FAD-bd_FR_type"/>
</dbReference>
<evidence type="ECO:0000313" key="3">
    <source>
        <dbReference type="Proteomes" id="UP001500642"/>
    </source>
</evidence>
<name>A0ABP8J9T3_9MICO</name>
<dbReference type="RefSeq" id="WP_247618414.1">
    <property type="nucleotide sequence ID" value="NZ_BAABGL010000004.1"/>
</dbReference>
<dbReference type="Pfam" id="PF08021">
    <property type="entry name" value="FAD_binding_9"/>
    <property type="match status" value="1"/>
</dbReference>
<organism evidence="2 3">
    <name type="scientific">Brevibacterium pityocampae</name>
    <dbReference type="NCBI Taxonomy" id="506594"/>
    <lineage>
        <taxon>Bacteria</taxon>
        <taxon>Bacillati</taxon>
        <taxon>Actinomycetota</taxon>
        <taxon>Actinomycetes</taxon>
        <taxon>Micrococcales</taxon>
        <taxon>Brevibacteriaceae</taxon>
        <taxon>Brevibacterium</taxon>
    </lineage>
</organism>
<dbReference type="InterPro" id="IPR007037">
    <property type="entry name" value="SIP_rossman_dom"/>
</dbReference>
<keyword evidence="3" id="KW-1185">Reference proteome</keyword>
<evidence type="ECO:0000259" key="1">
    <source>
        <dbReference type="PROSITE" id="PS51384"/>
    </source>
</evidence>
<dbReference type="PANTHER" id="PTHR30157:SF0">
    <property type="entry name" value="NADPH-DEPENDENT FERRIC-CHELATE REDUCTASE"/>
    <property type="match status" value="1"/>
</dbReference>
<proteinExistence type="predicted"/>
<evidence type="ECO:0000313" key="2">
    <source>
        <dbReference type="EMBL" id="GAA4387457.1"/>
    </source>
</evidence>
<dbReference type="InterPro" id="IPR017938">
    <property type="entry name" value="Riboflavin_synthase-like_b-brl"/>
</dbReference>
<reference evidence="3" key="1">
    <citation type="journal article" date="2019" name="Int. J. Syst. Evol. Microbiol.">
        <title>The Global Catalogue of Microorganisms (GCM) 10K type strain sequencing project: providing services to taxonomists for standard genome sequencing and annotation.</title>
        <authorList>
            <consortium name="The Broad Institute Genomics Platform"/>
            <consortium name="The Broad Institute Genome Sequencing Center for Infectious Disease"/>
            <person name="Wu L."/>
            <person name="Ma J."/>
        </authorList>
    </citation>
    <scope>NUCLEOTIDE SEQUENCE [LARGE SCALE GENOMIC DNA]</scope>
    <source>
        <strain evidence="3">JCM 17808</strain>
    </source>
</reference>
<sequence length="305" mass="32402">MTPPPRTVSSTLLSAATAVYGRFMAIAPPREEYVLHRLTVTANVEVAPRVRRITLAAESLRTFVPVGPDEYFALILPRPGVALALPAPEVLQVARAVRDLPEDIRPDVRCYTVRRHRPGRGEIDVDVVTHGDAGPGSAWALRARPGDEVGLKEGSAGYRRPAEGPQLLAADETALPALAHIAEELAGTPDAARVRAFVEVDSMDSVADRPESIDITWVVRGSARPGDLLAGAISEALATGADHGTEPGARSGEGSTAGAPDFTSAWLCGEGGGVARIRRLLLTRTALTRRSVFSKGYWQAGRPTE</sequence>
<dbReference type="PANTHER" id="PTHR30157">
    <property type="entry name" value="FERRIC REDUCTASE, NADPH-DEPENDENT"/>
    <property type="match status" value="1"/>
</dbReference>
<dbReference type="InterPro" id="IPR039374">
    <property type="entry name" value="SIP_fam"/>
</dbReference>
<dbReference type="SUPFAM" id="SSF63380">
    <property type="entry name" value="Riboflavin synthase domain-like"/>
    <property type="match status" value="1"/>
</dbReference>
<dbReference type="Proteomes" id="UP001500642">
    <property type="component" value="Unassembled WGS sequence"/>
</dbReference>
<dbReference type="Gene3D" id="2.40.30.10">
    <property type="entry name" value="Translation factors"/>
    <property type="match status" value="1"/>
</dbReference>
<dbReference type="PROSITE" id="PS51384">
    <property type="entry name" value="FAD_FR"/>
    <property type="match status" value="1"/>
</dbReference>
<dbReference type="InterPro" id="IPR013113">
    <property type="entry name" value="SIP_FAD-bd"/>
</dbReference>
<protein>
    <submittedName>
        <fullName evidence="2">Siderophore-interacting protein</fullName>
    </submittedName>
</protein>
<dbReference type="Pfam" id="PF04954">
    <property type="entry name" value="SIP"/>
    <property type="match status" value="1"/>
</dbReference>
<accession>A0ABP8J9T3</accession>
<comment type="caution">
    <text evidence="2">The sequence shown here is derived from an EMBL/GenBank/DDBJ whole genome shotgun (WGS) entry which is preliminary data.</text>
</comment>
<dbReference type="Gene3D" id="3.40.50.80">
    <property type="entry name" value="Nucleotide-binding domain of ferredoxin-NADP reductase (FNR) module"/>
    <property type="match status" value="1"/>
</dbReference>
<gene>
    <name evidence="2" type="ORF">GCM10023167_11410</name>
</gene>